<evidence type="ECO:0000313" key="2">
    <source>
        <dbReference type="EMBL" id="GBP02823.1"/>
    </source>
</evidence>
<dbReference type="Proteomes" id="UP000299102">
    <property type="component" value="Unassembled WGS sequence"/>
</dbReference>
<organism evidence="2 3">
    <name type="scientific">Eumeta variegata</name>
    <name type="common">Bagworm moth</name>
    <name type="synonym">Eumeta japonica</name>
    <dbReference type="NCBI Taxonomy" id="151549"/>
    <lineage>
        <taxon>Eukaryota</taxon>
        <taxon>Metazoa</taxon>
        <taxon>Ecdysozoa</taxon>
        <taxon>Arthropoda</taxon>
        <taxon>Hexapoda</taxon>
        <taxon>Insecta</taxon>
        <taxon>Pterygota</taxon>
        <taxon>Neoptera</taxon>
        <taxon>Endopterygota</taxon>
        <taxon>Lepidoptera</taxon>
        <taxon>Glossata</taxon>
        <taxon>Ditrysia</taxon>
        <taxon>Tineoidea</taxon>
        <taxon>Psychidae</taxon>
        <taxon>Oiketicinae</taxon>
        <taxon>Eumeta</taxon>
    </lineage>
</organism>
<dbReference type="EMBL" id="BGZK01007206">
    <property type="protein sequence ID" value="GBP02823.1"/>
    <property type="molecule type" value="Genomic_DNA"/>
</dbReference>
<gene>
    <name evidence="2" type="ORF">EVAR_71253_1</name>
</gene>
<dbReference type="Pfam" id="PF17921">
    <property type="entry name" value="Integrase_H2C2"/>
    <property type="match status" value="1"/>
</dbReference>
<accession>A0A4C1SKT7</accession>
<name>A0A4C1SKT7_EUMVA</name>
<dbReference type="InterPro" id="IPR041588">
    <property type="entry name" value="Integrase_H2C2"/>
</dbReference>
<evidence type="ECO:0000313" key="3">
    <source>
        <dbReference type="Proteomes" id="UP000299102"/>
    </source>
</evidence>
<keyword evidence="3" id="KW-1185">Reference proteome</keyword>
<comment type="caution">
    <text evidence="2">The sequence shown here is derived from an EMBL/GenBank/DDBJ whole genome shotgun (WGS) entry which is preliminary data.</text>
</comment>
<feature type="domain" description="Integrase zinc-binding" evidence="1">
    <location>
        <begin position="79"/>
        <end position="123"/>
    </location>
</feature>
<reference evidence="2 3" key="1">
    <citation type="journal article" date="2019" name="Commun. Biol.">
        <title>The bagworm genome reveals a unique fibroin gene that provides high tensile strength.</title>
        <authorList>
            <person name="Kono N."/>
            <person name="Nakamura H."/>
            <person name="Ohtoshi R."/>
            <person name="Tomita M."/>
            <person name="Numata K."/>
            <person name="Arakawa K."/>
        </authorList>
    </citation>
    <scope>NUCLEOTIDE SEQUENCE [LARGE SCALE GENOMIC DNA]</scope>
</reference>
<sequence length="124" mass="14151">MHLDSGEEWSVAQRSDIILSKIMSAKEADRRPSRNEISAESPLAKSYWAQWDSLKLINGCLYRQWESADGKTTFNLIVVPSTKKNYVLKEFHNRTSGGHLGVTKTLEKLKQRFYGVGYQQDVAD</sequence>
<protein>
    <recommendedName>
        <fullName evidence="1">Integrase zinc-binding domain-containing protein</fullName>
    </recommendedName>
</protein>
<dbReference type="FunFam" id="1.10.340.70:FF:000001">
    <property type="entry name" value="Retrovirus-related Pol polyprotein from transposon gypsy-like Protein"/>
    <property type="match status" value="1"/>
</dbReference>
<dbReference type="Gene3D" id="1.10.340.70">
    <property type="match status" value="1"/>
</dbReference>
<evidence type="ECO:0000259" key="1">
    <source>
        <dbReference type="Pfam" id="PF17921"/>
    </source>
</evidence>
<dbReference type="OrthoDB" id="425619at2759"/>
<proteinExistence type="predicted"/>
<dbReference type="AlphaFoldDB" id="A0A4C1SKT7"/>